<name>H6L855_SAPGL</name>
<dbReference type="Gene3D" id="2.40.30.170">
    <property type="match status" value="1"/>
</dbReference>
<evidence type="ECO:0000256" key="1">
    <source>
        <dbReference type="ARBA" id="ARBA00009477"/>
    </source>
</evidence>
<dbReference type="Pfam" id="PF25893">
    <property type="entry name" value="HH_CzcB"/>
    <property type="match status" value="1"/>
</dbReference>
<reference evidence="6 7" key="1">
    <citation type="journal article" date="2012" name="Stand. Genomic Sci.">
        <title>Complete genome sequencing and analysis of Saprospira grandis str. Lewin, a predatory marine bacterium.</title>
        <authorList>
            <person name="Saw J.H."/>
            <person name="Yuryev A."/>
            <person name="Kanbe M."/>
            <person name="Hou S."/>
            <person name="Young A.G."/>
            <person name="Aizawa S."/>
            <person name="Alam M."/>
        </authorList>
    </citation>
    <scope>NUCLEOTIDE SEQUENCE [LARGE SCALE GENOMIC DNA]</scope>
    <source>
        <strain evidence="6 7">Lewin</strain>
    </source>
</reference>
<comment type="similarity">
    <text evidence="1">Belongs to the membrane fusion protein (MFP) (TC 8.A.1) family.</text>
</comment>
<dbReference type="InterPro" id="IPR006143">
    <property type="entry name" value="RND_pump_MFP"/>
</dbReference>
<dbReference type="InterPro" id="IPR058792">
    <property type="entry name" value="Beta-barrel_RND_2"/>
</dbReference>
<evidence type="ECO:0000256" key="2">
    <source>
        <dbReference type="SAM" id="Coils"/>
    </source>
</evidence>
<dbReference type="STRING" id="984262.SGRA_2655"/>
<keyword evidence="3" id="KW-0732">Signal</keyword>
<dbReference type="InterPro" id="IPR058648">
    <property type="entry name" value="HH_CzcB-like"/>
</dbReference>
<evidence type="ECO:0000313" key="7">
    <source>
        <dbReference type="Proteomes" id="UP000007519"/>
    </source>
</evidence>
<dbReference type="Gene3D" id="1.10.287.470">
    <property type="entry name" value="Helix hairpin bin"/>
    <property type="match status" value="1"/>
</dbReference>
<dbReference type="GO" id="GO:1990281">
    <property type="term" value="C:efflux pump complex"/>
    <property type="evidence" value="ECO:0007669"/>
    <property type="project" value="TreeGrafter"/>
</dbReference>
<feature type="domain" description="CzcB-like alpha-helical hairpin" evidence="4">
    <location>
        <begin position="138"/>
        <end position="181"/>
    </location>
</feature>
<dbReference type="PANTHER" id="PTHR30469">
    <property type="entry name" value="MULTIDRUG RESISTANCE PROTEIN MDTA"/>
    <property type="match status" value="1"/>
</dbReference>
<dbReference type="PANTHER" id="PTHR30469:SF15">
    <property type="entry name" value="HLYD FAMILY OF SECRETION PROTEINS"/>
    <property type="match status" value="1"/>
</dbReference>
<feature type="coiled-coil region" evidence="2">
    <location>
        <begin position="134"/>
        <end position="192"/>
    </location>
</feature>
<proteinExistence type="inferred from homology"/>
<accession>H6L855</accession>
<dbReference type="RefSeq" id="WP_015692994.1">
    <property type="nucleotide sequence ID" value="NC_016940.1"/>
</dbReference>
<dbReference type="SUPFAM" id="SSF111369">
    <property type="entry name" value="HlyD-like secretion proteins"/>
    <property type="match status" value="1"/>
</dbReference>
<feature type="domain" description="CusB-like beta-barrel" evidence="5">
    <location>
        <begin position="235"/>
        <end position="305"/>
    </location>
</feature>
<evidence type="ECO:0000256" key="3">
    <source>
        <dbReference type="SAM" id="SignalP"/>
    </source>
</evidence>
<dbReference type="HOGENOM" id="CLU_018816_1_2_10"/>
<dbReference type="Gene3D" id="2.40.420.20">
    <property type="match status" value="1"/>
</dbReference>
<evidence type="ECO:0000313" key="6">
    <source>
        <dbReference type="EMBL" id="AFC25383.1"/>
    </source>
</evidence>
<protein>
    <submittedName>
        <fullName evidence="6">Efflux transporter, RND family, MFP subunit</fullName>
    </submittedName>
</protein>
<feature type="chain" id="PRO_5003604768" evidence="3">
    <location>
        <begin position="25"/>
        <end position="390"/>
    </location>
</feature>
<feature type="signal peptide" evidence="3">
    <location>
        <begin position="1"/>
        <end position="24"/>
    </location>
</feature>
<keyword evidence="7" id="KW-1185">Reference proteome</keyword>
<evidence type="ECO:0000259" key="4">
    <source>
        <dbReference type="Pfam" id="PF25893"/>
    </source>
</evidence>
<dbReference type="NCBIfam" id="TIGR01730">
    <property type="entry name" value="RND_mfp"/>
    <property type="match status" value="1"/>
</dbReference>
<evidence type="ECO:0000259" key="5">
    <source>
        <dbReference type="Pfam" id="PF25954"/>
    </source>
</evidence>
<dbReference type="GO" id="GO:0015562">
    <property type="term" value="F:efflux transmembrane transporter activity"/>
    <property type="evidence" value="ECO:0007669"/>
    <property type="project" value="TreeGrafter"/>
</dbReference>
<keyword evidence="2" id="KW-0175">Coiled coil</keyword>
<organism evidence="6 7">
    <name type="scientific">Saprospira grandis (strain Lewin)</name>
    <dbReference type="NCBI Taxonomy" id="984262"/>
    <lineage>
        <taxon>Bacteria</taxon>
        <taxon>Pseudomonadati</taxon>
        <taxon>Bacteroidota</taxon>
        <taxon>Saprospiria</taxon>
        <taxon>Saprospirales</taxon>
        <taxon>Saprospiraceae</taxon>
        <taxon>Saprospira</taxon>
    </lineage>
</organism>
<gene>
    <name evidence="6" type="ordered locus">SGRA_2655</name>
</gene>
<dbReference type="Gene3D" id="2.40.50.100">
    <property type="match status" value="1"/>
</dbReference>
<dbReference type="KEGG" id="sgn:SGRA_2655"/>
<dbReference type="eggNOG" id="COG0845">
    <property type="taxonomic scope" value="Bacteria"/>
</dbReference>
<dbReference type="Pfam" id="PF25954">
    <property type="entry name" value="Beta-barrel_RND_2"/>
    <property type="match status" value="1"/>
</dbReference>
<dbReference type="PROSITE" id="PS51257">
    <property type="entry name" value="PROKAR_LIPOPROTEIN"/>
    <property type="match status" value="1"/>
</dbReference>
<dbReference type="AlphaFoldDB" id="H6L855"/>
<dbReference type="Proteomes" id="UP000007519">
    <property type="component" value="Chromosome"/>
</dbReference>
<sequence length="390" mass="42728">MKTLKYSFVALMALSLAACGGAGVAPDQMKDPAKIRQAIQTKKEAIKTLEGELAQLQKRLGEVDTTARPEKFVDITTQPVQKKTFSHYVEVQGNITTAQDPAFASSETGGRITEMLVREDQFVKKGDLVAKVDVESIRKSLEELKASLKLAQDMYDRQKKLWEKKIGSEVQFLQAESQVEQLTKSKERLEFELSKSNVYAPISGYVEKVMLKAGEITGPGSPIVQILNTNQLKAVAQVPENLLGKVKVGDQVELYFPALGQSQTVRVNEVSRSINSTNRTFAIEAPLASQGGLIKPNLLATIKIKDFEAEDVVVVNSNLLLQDVDGNNYLMLAKDGKAKKRIVELGRSYQNETMLAAGLEGSETLIVKGARQAIDGDKVKVLSSTTAQKN</sequence>
<feature type="coiled-coil region" evidence="2">
    <location>
        <begin position="39"/>
        <end position="66"/>
    </location>
</feature>
<dbReference type="EMBL" id="CP002831">
    <property type="protein sequence ID" value="AFC25383.1"/>
    <property type="molecule type" value="Genomic_DNA"/>
</dbReference>